<accession>A0A165I909</accession>
<dbReference type="RefSeq" id="XP_040770260.1">
    <property type="nucleotide sequence ID" value="XM_040901349.1"/>
</dbReference>
<keyword evidence="2" id="KW-1185">Reference proteome</keyword>
<name>A0A165I909_9APHY</name>
<organism evidence="1 2">
    <name type="scientific">Laetiporus sulphureus 93-53</name>
    <dbReference type="NCBI Taxonomy" id="1314785"/>
    <lineage>
        <taxon>Eukaryota</taxon>
        <taxon>Fungi</taxon>
        <taxon>Dikarya</taxon>
        <taxon>Basidiomycota</taxon>
        <taxon>Agaricomycotina</taxon>
        <taxon>Agaricomycetes</taxon>
        <taxon>Polyporales</taxon>
        <taxon>Laetiporus</taxon>
    </lineage>
</organism>
<dbReference type="Proteomes" id="UP000076871">
    <property type="component" value="Unassembled WGS sequence"/>
</dbReference>
<gene>
    <name evidence="1" type="ORF">LAESUDRAFT_14697</name>
</gene>
<dbReference type="InParanoid" id="A0A165I909"/>
<reference evidence="1 2" key="1">
    <citation type="journal article" date="2016" name="Mol. Biol. Evol.">
        <title>Comparative Genomics of Early-Diverging Mushroom-Forming Fungi Provides Insights into the Origins of Lignocellulose Decay Capabilities.</title>
        <authorList>
            <person name="Nagy L.G."/>
            <person name="Riley R."/>
            <person name="Tritt A."/>
            <person name="Adam C."/>
            <person name="Daum C."/>
            <person name="Floudas D."/>
            <person name="Sun H."/>
            <person name="Yadav J.S."/>
            <person name="Pangilinan J."/>
            <person name="Larsson K.H."/>
            <person name="Matsuura K."/>
            <person name="Barry K."/>
            <person name="Labutti K."/>
            <person name="Kuo R."/>
            <person name="Ohm R.A."/>
            <person name="Bhattacharya S.S."/>
            <person name="Shirouzu T."/>
            <person name="Yoshinaga Y."/>
            <person name="Martin F.M."/>
            <person name="Grigoriev I.V."/>
            <person name="Hibbett D.S."/>
        </authorList>
    </citation>
    <scope>NUCLEOTIDE SEQUENCE [LARGE SCALE GENOMIC DNA]</scope>
    <source>
        <strain evidence="1 2">93-53</strain>
    </source>
</reference>
<evidence type="ECO:0000313" key="1">
    <source>
        <dbReference type="EMBL" id="KZT12750.1"/>
    </source>
</evidence>
<dbReference type="GeneID" id="63818381"/>
<protein>
    <submittedName>
        <fullName evidence="1">Uncharacterized protein</fullName>
    </submittedName>
</protein>
<dbReference type="AlphaFoldDB" id="A0A165I909"/>
<evidence type="ECO:0000313" key="2">
    <source>
        <dbReference type="Proteomes" id="UP000076871"/>
    </source>
</evidence>
<sequence>MCGPSITRARRSTFNVQAAGKKRSALGTHCITWILFLSAMSSSSASSAVMNICESPASIGRSELSLSARNMRASHRLLWEPSSLPGESQPRSKGVRTAAVPRCPVHLQLREVHASSTFISCYTRFVAIR</sequence>
<proteinExistence type="predicted"/>
<dbReference type="EMBL" id="KV427605">
    <property type="protein sequence ID" value="KZT12750.1"/>
    <property type="molecule type" value="Genomic_DNA"/>
</dbReference>